<dbReference type="PANTHER" id="PTHR24256">
    <property type="entry name" value="TRYPTASE-RELATED"/>
    <property type="match status" value="1"/>
</dbReference>
<sequence length="159" mass="17340">MHYCGASLLTVNFALTAGHCDVEFSVQGFPELVAAEHNVEAHEGPEQRRRVAAFVVHPGYGGGVGPNDIGVIRVERPFELNEAVQPVQLPKQLVQFQGDVTLTGWGSMSTSLYPEFPDKLRVGVRSLTFQQMSILIFFPESGPPAGRLQHLPPAVGLYD</sequence>
<dbReference type="FunFam" id="2.40.10.10:FF:000068">
    <property type="entry name" value="transmembrane protease serine 2"/>
    <property type="match status" value="1"/>
</dbReference>
<name>A0A8D8FYT3_CULPI</name>
<evidence type="ECO:0000256" key="3">
    <source>
        <dbReference type="ARBA" id="ARBA00024195"/>
    </source>
</evidence>
<accession>A0A8D8FYT3</accession>
<dbReference type="SUPFAM" id="SSF50494">
    <property type="entry name" value="Trypsin-like serine proteases"/>
    <property type="match status" value="1"/>
</dbReference>
<dbReference type="InterPro" id="IPR018114">
    <property type="entry name" value="TRYPSIN_HIS"/>
</dbReference>
<organism evidence="5">
    <name type="scientific">Culex pipiens</name>
    <name type="common">House mosquito</name>
    <dbReference type="NCBI Taxonomy" id="7175"/>
    <lineage>
        <taxon>Eukaryota</taxon>
        <taxon>Metazoa</taxon>
        <taxon>Ecdysozoa</taxon>
        <taxon>Arthropoda</taxon>
        <taxon>Hexapoda</taxon>
        <taxon>Insecta</taxon>
        <taxon>Pterygota</taxon>
        <taxon>Neoptera</taxon>
        <taxon>Endopterygota</taxon>
        <taxon>Diptera</taxon>
        <taxon>Nematocera</taxon>
        <taxon>Culicoidea</taxon>
        <taxon>Culicidae</taxon>
        <taxon>Culicinae</taxon>
        <taxon>Culicini</taxon>
        <taxon>Culex</taxon>
        <taxon>Culex</taxon>
    </lineage>
</organism>
<keyword evidence="2" id="KW-0325">Glycoprotein</keyword>
<dbReference type="AlphaFoldDB" id="A0A8D8FYT3"/>
<keyword evidence="1" id="KW-1015">Disulfide bond</keyword>
<dbReference type="PROSITE" id="PS00134">
    <property type="entry name" value="TRYPSIN_HIS"/>
    <property type="match status" value="1"/>
</dbReference>
<feature type="domain" description="Peptidase S1" evidence="4">
    <location>
        <begin position="1"/>
        <end position="121"/>
    </location>
</feature>
<dbReference type="GO" id="GO:0006508">
    <property type="term" value="P:proteolysis"/>
    <property type="evidence" value="ECO:0007669"/>
    <property type="project" value="InterPro"/>
</dbReference>
<dbReference type="EMBL" id="HBUE01195837">
    <property type="protein sequence ID" value="CAG6527613.1"/>
    <property type="molecule type" value="Transcribed_RNA"/>
</dbReference>
<dbReference type="GO" id="GO:0004252">
    <property type="term" value="F:serine-type endopeptidase activity"/>
    <property type="evidence" value="ECO:0007669"/>
    <property type="project" value="InterPro"/>
</dbReference>
<evidence type="ECO:0000256" key="2">
    <source>
        <dbReference type="ARBA" id="ARBA00023180"/>
    </source>
</evidence>
<dbReference type="Pfam" id="PF00089">
    <property type="entry name" value="Trypsin"/>
    <property type="match status" value="1"/>
</dbReference>
<dbReference type="EMBL" id="HBUE01301835">
    <property type="protein sequence ID" value="CAG6579335.1"/>
    <property type="molecule type" value="Transcribed_RNA"/>
</dbReference>
<dbReference type="InterPro" id="IPR043504">
    <property type="entry name" value="Peptidase_S1_PA_chymotrypsin"/>
</dbReference>
<dbReference type="Gene3D" id="2.40.10.10">
    <property type="entry name" value="Trypsin-like serine proteases"/>
    <property type="match status" value="2"/>
</dbReference>
<evidence type="ECO:0000259" key="4">
    <source>
        <dbReference type="PROSITE" id="PS50240"/>
    </source>
</evidence>
<evidence type="ECO:0000256" key="1">
    <source>
        <dbReference type="ARBA" id="ARBA00023157"/>
    </source>
</evidence>
<proteinExistence type="inferred from homology"/>
<dbReference type="SMART" id="SM00020">
    <property type="entry name" value="Tryp_SPc"/>
    <property type="match status" value="1"/>
</dbReference>
<dbReference type="InterPro" id="IPR001254">
    <property type="entry name" value="Trypsin_dom"/>
</dbReference>
<dbReference type="InterPro" id="IPR051487">
    <property type="entry name" value="Ser/Thr_Proteases_Immune/Dev"/>
</dbReference>
<reference evidence="5" key="1">
    <citation type="submission" date="2021-05" db="EMBL/GenBank/DDBJ databases">
        <authorList>
            <person name="Alioto T."/>
            <person name="Alioto T."/>
            <person name="Gomez Garrido J."/>
        </authorList>
    </citation>
    <scope>NUCLEOTIDE SEQUENCE</scope>
</reference>
<protein>
    <submittedName>
        <fullName evidence="5">Lectizyme</fullName>
    </submittedName>
</protein>
<dbReference type="InterPro" id="IPR009003">
    <property type="entry name" value="Peptidase_S1_PA"/>
</dbReference>
<dbReference type="PROSITE" id="PS50240">
    <property type="entry name" value="TRYPSIN_DOM"/>
    <property type="match status" value="1"/>
</dbReference>
<evidence type="ECO:0000313" key="5">
    <source>
        <dbReference type="EMBL" id="CAG6488100.1"/>
    </source>
</evidence>
<comment type="similarity">
    <text evidence="3">Belongs to the peptidase S1 family. CLIP subfamily.</text>
</comment>
<dbReference type="EMBL" id="HBUE01109301">
    <property type="protein sequence ID" value="CAG6488100.1"/>
    <property type="molecule type" value="Transcribed_RNA"/>
</dbReference>